<dbReference type="SUPFAM" id="SSF55785">
    <property type="entry name" value="PYP-like sensor domain (PAS domain)"/>
    <property type="match status" value="2"/>
</dbReference>
<keyword evidence="5" id="KW-0090">Biological rhythms</keyword>
<evidence type="ECO:0000313" key="11">
    <source>
        <dbReference type="EMBL" id="EEC04685.1"/>
    </source>
</evidence>
<dbReference type="GO" id="GO:0005737">
    <property type="term" value="C:cytoplasm"/>
    <property type="evidence" value="ECO:0000318"/>
    <property type="project" value="GO_Central"/>
</dbReference>
<dbReference type="GO" id="GO:0043153">
    <property type="term" value="P:entrainment of circadian clock by photoperiod"/>
    <property type="evidence" value="ECO:0000318"/>
    <property type="project" value="GO_Central"/>
</dbReference>
<keyword evidence="4" id="KW-0805">Transcription regulation</keyword>
<dbReference type="FunFam" id="3.30.450.20:FF:000066">
    <property type="entry name" value="Period circadian protein"/>
    <property type="match status" value="1"/>
</dbReference>
<keyword evidence="11" id="KW-0436">Ligase</keyword>
<dbReference type="EMBL" id="ABJB010855791">
    <property type="status" value="NOT_ANNOTATED_CDS"/>
    <property type="molecule type" value="Genomic_DNA"/>
</dbReference>
<keyword evidence="7" id="KW-0539">Nucleus</keyword>
<dbReference type="InterPro" id="IPR050760">
    <property type="entry name" value="Period_circadian_regulator"/>
</dbReference>
<feature type="region of interest" description="Disordered" evidence="9">
    <location>
        <begin position="812"/>
        <end position="831"/>
    </location>
</feature>
<dbReference type="PANTHER" id="PTHR11269:SF16">
    <property type="entry name" value="PERIOD CIRCADIAN PROTEIN"/>
    <property type="match status" value="1"/>
</dbReference>
<evidence type="ECO:0000256" key="5">
    <source>
        <dbReference type="ARBA" id="ARBA00023108"/>
    </source>
</evidence>
<evidence type="ECO:0000256" key="2">
    <source>
        <dbReference type="ARBA" id="ARBA00022553"/>
    </source>
</evidence>
<dbReference type="AlphaFoldDB" id="B7PDL3"/>
<feature type="domain" description="PAS" evidence="10">
    <location>
        <begin position="252"/>
        <end position="298"/>
    </location>
</feature>
<keyword evidence="6" id="KW-0804">Transcription</keyword>
<evidence type="ECO:0000259" key="10">
    <source>
        <dbReference type="PROSITE" id="PS50112"/>
    </source>
</evidence>
<dbReference type="GO" id="GO:0001222">
    <property type="term" value="F:transcription corepressor binding"/>
    <property type="evidence" value="ECO:0000318"/>
    <property type="project" value="GO_Central"/>
</dbReference>
<evidence type="ECO:0000313" key="13">
    <source>
        <dbReference type="Proteomes" id="UP000001555"/>
    </source>
</evidence>
<sequence>MYVEIEIVPHSMGPTSAKSPSAASGTEPASQTMKSLHPEVCPDPLRELSPIIYYVQSMRDQPDDSSNASKKPHIKSSAFKDLKNESCVKSGDGFCLAVSLQDGTIIYVSSTITPILGYSKDMLLGQCIMNFLYPRDRITFANHLSQGLNSRFNEDAKGMCHNRSQSTFLCRLRQYQSLKFGYGISDKKVQYKPFQMSVYIKDVIVDDVSVENASTAMCLIVTAVSIQTAYRVPNEIPAMTCFSTRHTASCHFSHVDLSAAVYLGYLPQDMLGHSVFDFYCMEDLSQLKDIYELVIKEQGHSFRSKPYRFKAFNGSFVILETEWSCFINPWTRKLEFVVGQHRVLKGPKIPNVFMEASRDNPEIRPPSEEVLNNNRHLQEQIKDILSQPVKPRESNHLRQRSNKRRKELASFVSTLVDEMSHKRIDKASELLIREIFHYRTKDLWSWEKFRRIKSFTTRTHRHNRMAHKHVKHPAPEEFCAAKDNYRFKRSGSPPVNSVLHKHTKPSRDGVDGSTAASAPFTPLMHAASLVTSQPDNVAAFMPNLAIPTYTYVPLNSTQTPANTPFLIPVMYVGGVPLYPSLSTMEGTQSKGMWQCGALPLMPMWQQTSVGSQELSKQEKASSGGNVCSDKLTEDGLRKETSDKTLPNLKDGGGAPCGDVDGSGRAFKQYATKYSVGAVPGLTGSKDKKAEDLNNHEGSDKDTQQDDSVSLSFESSFFGKSENSESQFSSEKSSEDTDTEMKIRRRKHPMRGTLREPHWTEGVNLSADLVYRYQLRAADLADVLKSDMDKLQRLQQPRLVNEQLSVLQHELEDREDLDEATAGGDDLRPKDQDIASSQGLTAAQNCACMYAMEEDLTEEMEELERRMLSSIDPDY</sequence>
<evidence type="ECO:0000256" key="4">
    <source>
        <dbReference type="ARBA" id="ARBA00023015"/>
    </source>
</evidence>
<dbReference type="EMBL" id="DS690529">
    <property type="protein sequence ID" value="EEC04685.1"/>
    <property type="molecule type" value="Genomic_DNA"/>
</dbReference>
<dbReference type="Proteomes" id="UP000001555">
    <property type="component" value="Unassembled WGS sequence"/>
</dbReference>
<organism>
    <name type="scientific">Ixodes scapularis</name>
    <name type="common">Black-legged tick</name>
    <name type="synonym">Deer tick</name>
    <dbReference type="NCBI Taxonomy" id="6945"/>
    <lineage>
        <taxon>Eukaryota</taxon>
        <taxon>Metazoa</taxon>
        <taxon>Ecdysozoa</taxon>
        <taxon>Arthropoda</taxon>
        <taxon>Chelicerata</taxon>
        <taxon>Arachnida</taxon>
        <taxon>Acari</taxon>
        <taxon>Parasitiformes</taxon>
        <taxon>Ixodida</taxon>
        <taxon>Ixodoidea</taxon>
        <taxon>Ixodidae</taxon>
        <taxon>Ixodinae</taxon>
        <taxon>Ixodes</taxon>
    </lineage>
</organism>
<name>B7PDL3_IXOSC</name>
<dbReference type="EMBL" id="ABJB011025362">
    <property type="status" value="NOT_ANNOTATED_CDS"/>
    <property type="molecule type" value="Genomic_DNA"/>
</dbReference>
<dbReference type="OrthoDB" id="7788983at2759"/>
<evidence type="ECO:0000256" key="3">
    <source>
        <dbReference type="ARBA" id="ARBA00022737"/>
    </source>
</evidence>
<dbReference type="PROSITE" id="PS50112">
    <property type="entry name" value="PAS"/>
    <property type="match status" value="2"/>
</dbReference>
<reference evidence="11 13" key="1">
    <citation type="submission" date="2008-03" db="EMBL/GenBank/DDBJ databases">
        <title>Annotation of Ixodes scapularis.</title>
        <authorList>
            <consortium name="Ixodes scapularis Genome Project Consortium"/>
            <person name="Caler E."/>
            <person name="Hannick L.I."/>
            <person name="Bidwell S."/>
            <person name="Joardar V."/>
            <person name="Thiagarajan M."/>
            <person name="Amedeo P."/>
            <person name="Galinsky K.J."/>
            <person name="Schobel S."/>
            <person name="Inman J."/>
            <person name="Hostetler J."/>
            <person name="Miller J."/>
            <person name="Hammond M."/>
            <person name="Megy K."/>
            <person name="Lawson D."/>
            <person name="Kodira C."/>
            <person name="Sutton G."/>
            <person name="Meyer J."/>
            <person name="Hill C.A."/>
            <person name="Birren B."/>
            <person name="Nene V."/>
            <person name="Collins F."/>
            <person name="Alarcon-Chaidez F."/>
            <person name="Wikel S."/>
            <person name="Strausberg R."/>
        </authorList>
    </citation>
    <scope>NUCLEOTIDE SEQUENCE [LARGE SCALE GENOMIC DNA]</scope>
    <source>
        <strain evidence="13">Wikel</strain>
        <strain evidence="11">Wikel colony</strain>
    </source>
</reference>
<feature type="compositionally biased region" description="Basic and acidic residues" evidence="9">
    <location>
        <begin position="731"/>
        <end position="741"/>
    </location>
</feature>
<dbReference type="EMBL" id="ABJB010321692">
    <property type="status" value="NOT_ANNOTATED_CDS"/>
    <property type="molecule type" value="Genomic_DNA"/>
</dbReference>
<dbReference type="GO" id="GO:0000976">
    <property type="term" value="F:transcription cis-regulatory region binding"/>
    <property type="evidence" value="ECO:0000318"/>
    <property type="project" value="GO_Central"/>
</dbReference>
<feature type="region of interest" description="Disordered" evidence="9">
    <location>
        <begin position="490"/>
        <end position="515"/>
    </location>
</feature>
<dbReference type="HOGENOM" id="CLU_328802_0_0_1"/>
<dbReference type="EMBL" id="ABJB011040107">
    <property type="status" value="NOT_ANNOTATED_CDS"/>
    <property type="molecule type" value="Genomic_DNA"/>
</dbReference>
<feature type="compositionally biased region" description="Polar residues" evidence="9">
    <location>
        <begin position="13"/>
        <end position="34"/>
    </location>
</feature>
<evidence type="ECO:0000256" key="8">
    <source>
        <dbReference type="ARBA" id="ARBA00040849"/>
    </source>
</evidence>
<dbReference type="Pfam" id="PF12114">
    <property type="entry name" value="Period_C"/>
    <property type="match status" value="1"/>
</dbReference>
<dbReference type="InterPro" id="IPR035965">
    <property type="entry name" value="PAS-like_dom_sf"/>
</dbReference>
<evidence type="ECO:0000256" key="9">
    <source>
        <dbReference type="SAM" id="MobiDB-lite"/>
    </source>
</evidence>
<dbReference type="GO" id="GO:0032922">
    <property type="term" value="P:circadian regulation of gene expression"/>
    <property type="evidence" value="ECO:0000318"/>
    <property type="project" value="GO_Central"/>
</dbReference>
<dbReference type="Pfam" id="PF14598">
    <property type="entry name" value="PAS_11"/>
    <property type="match status" value="1"/>
</dbReference>
<dbReference type="EnsemblMetazoa" id="ISCW017274-RA">
    <property type="protein sequence ID" value="ISCW017274-PA"/>
    <property type="gene ID" value="ISCW017274"/>
</dbReference>
<accession>B7PDL3</accession>
<dbReference type="PANTHER" id="PTHR11269">
    <property type="entry name" value="PERIOD CIRCADIAN PROTEIN"/>
    <property type="match status" value="1"/>
</dbReference>
<dbReference type="EMBL" id="ABJB010069722">
    <property type="status" value="NOT_ANNOTATED_CDS"/>
    <property type="molecule type" value="Genomic_DNA"/>
</dbReference>
<dbReference type="VEuPathDB" id="VectorBase:ISCI017274"/>
<feature type="domain" description="PAS" evidence="10">
    <location>
        <begin position="102"/>
        <end position="151"/>
    </location>
</feature>
<dbReference type="InterPro" id="IPR048814">
    <property type="entry name" value="Per1-3_PAS-A"/>
</dbReference>
<dbReference type="Pfam" id="PF21353">
    <property type="entry name" value="Per3-like_PAS-A"/>
    <property type="match status" value="1"/>
</dbReference>
<feature type="region of interest" description="Disordered" evidence="9">
    <location>
        <begin position="677"/>
        <end position="754"/>
    </location>
</feature>
<dbReference type="InterPro" id="IPR022728">
    <property type="entry name" value="Period_circadian-like_C"/>
</dbReference>
<dbReference type="Gene3D" id="3.30.450.20">
    <property type="entry name" value="PAS domain"/>
    <property type="match status" value="2"/>
</dbReference>
<comment type="subcellular location">
    <subcellularLocation>
        <location evidence="1">Nucleus</location>
    </subcellularLocation>
</comment>
<evidence type="ECO:0000256" key="6">
    <source>
        <dbReference type="ARBA" id="ARBA00023163"/>
    </source>
</evidence>
<keyword evidence="2" id="KW-0597">Phosphoprotein</keyword>
<evidence type="ECO:0000256" key="1">
    <source>
        <dbReference type="ARBA" id="ARBA00004123"/>
    </source>
</evidence>
<proteinExistence type="predicted"/>
<dbReference type="STRING" id="6945.B7PDL3"/>
<dbReference type="GO" id="GO:0000122">
    <property type="term" value="P:negative regulation of transcription by RNA polymerase II"/>
    <property type="evidence" value="ECO:0000318"/>
    <property type="project" value="GO_Central"/>
</dbReference>
<dbReference type="PaxDb" id="6945-B7PDL3"/>
<reference evidence="12" key="2">
    <citation type="submission" date="2020-05" db="UniProtKB">
        <authorList>
            <consortium name="EnsemblMetazoa"/>
        </authorList>
    </citation>
    <scope>IDENTIFICATION</scope>
    <source>
        <strain evidence="12">wikel</strain>
    </source>
</reference>
<evidence type="ECO:0000313" key="12">
    <source>
        <dbReference type="EnsemblMetazoa" id="ISCW017274-PA"/>
    </source>
</evidence>
<dbReference type="EMBL" id="ABJB010011498">
    <property type="status" value="NOT_ANNOTATED_CDS"/>
    <property type="molecule type" value="Genomic_DNA"/>
</dbReference>
<keyword evidence="3" id="KW-0677">Repeat</keyword>
<feature type="compositionally biased region" description="Basic and acidic residues" evidence="9">
    <location>
        <begin position="630"/>
        <end position="642"/>
    </location>
</feature>
<dbReference type="VEuPathDB" id="VectorBase:ISCP_017013"/>
<feature type="compositionally biased region" description="Polar residues" evidence="9">
    <location>
        <begin position="609"/>
        <end position="625"/>
    </location>
</feature>
<dbReference type="CDD" id="cd00130">
    <property type="entry name" value="PAS"/>
    <property type="match status" value="2"/>
</dbReference>
<gene>
    <name evidence="11" type="ORF">IscW_ISCW017274</name>
</gene>
<dbReference type="InParanoid" id="B7PDL3"/>
<dbReference type="GO" id="GO:0005634">
    <property type="term" value="C:nucleus"/>
    <property type="evidence" value="ECO:0000318"/>
    <property type="project" value="GO_Central"/>
</dbReference>
<evidence type="ECO:0000256" key="7">
    <source>
        <dbReference type="ARBA" id="ARBA00023242"/>
    </source>
</evidence>
<dbReference type="VEuPathDB" id="VectorBase:ISCW017274"/>
<keyword evidence="13" id="KW-1185">Reference proteome</keyword>
<feature type="compositionally biased region" description="Polar residues" evidence="9">
    <location>
        <begin position="705"/>
        <end position="714"/>
    </location>
</feature>
<feature type="region of interest" description="Disordered" evidence="9">
    <location>
        <begin position="609"/>
        <end position="659"/>
    </location>
</feature>
<protein>
    <recommendedName>
        <fullName evidence="8">Period circadian protein</fullName>
    </recommendedName>
</protein>
<dbReference type="InterPro" id="IPR000014">
    <property type="entry name" value="PAS"/>
</dbReference>
<feature type="region of interest" description="Disordered" evidence="9">
    <location>
        <begin position="11"/>
        <end position="39"/>
    </location>
</feature>
<dbReference type="SMART" id="SM00091">
    <property type="entry name" value="PAS"/>
    <property type="match status" value="2"/>
</dbReference>
<feature type="compositionally biased region" description="Basic and acidic residues" evidence="9">
    <location>
        <begin position="684"/>
        <end position="703"/>
    </location>
</feature>
<dbReference type="GO" id="GO:0016874">
    <property type="term" value="F:ligase activity"/>
    <property type="evidence" value="ECO:0007669"/>
    <property type="project" value="UniProtKB-KW"/>
</dbReference>